<proteinExistence type="predicted"/>
<dbReference type="EMBL" id="BSKO01000001">
    <property type="protein sequence ID" value="GLO64786.1"/>
    <property type="molecule type" value="Genomic_DNA"/>
</dbReference>
<dbReference type="InterPro" id="IPR000182">
    <property type="entry name" value="GNAT_dom"/>
</dbReference>
<dbReference type="InterPro" id="IPR016181">
    <property type="entry name" value="Acyl_CoA_acyltransferase"/>
</dbReference>
<protein>
    <submittedName>
        <fullName evidence="4">Phosphinothricin N-acetyltransferase</fullName>
    </submittedName>
</protein>
<dbReference type="PANTHER" id="PTHR43072">
    <property type="entry name" value="N-ACETYLTRANSFERASE"/>
    <property type="match status" value="1"/>
</dbReference>
<keyword evidence="5" id="KW-1185">Reference proteome</keyword>
<evidence type="ECO:0000256" key="2">
    <source>
        <dbReference type="ARBA" id="ARBA00023315"/>
    </source>
</evidence>
<dbReference type="PANTHER" id="PTHR43072:SF23">
    <property type="entry name" value="UPF0039 PROTEIN C11D3.02C"/>
    <property type="match status" value="1"/>
</dbReference>
<comment type="caution">
    <text evidence="4">The sequence shown here is derived from an EMBL/GenBank/DDBJ whole genome shotgun (WGS) entry which is preliminary data.</text>
</comment>
<dbReference type="Pfam" id="PF00583">
    <property type="entry name" value="Acetyltransf_1"/>
    <property type="match status" value="1"/>
</dbReference>
<name>A0ABQ5TF38_9BACI</name>
<dbReference type="RefSeq" id="WP_397351660.1">
    <property type="nucleotide sequence ID" value="NZ_BSKO01000001.1"/>
</dbReference>
<keyword evidence="1" id="KW-0808">Transferase</keyword>
<evidence type="ECO:0000313" key="5">
    <source>
        <dbReference type="Proteomes" id="UP001275436"/>
    </source>
</evidence>
<keyword evidence="2" id="KW-0012">Acyltransferase</keyword>
<sequence>MTIVEKMKKSDWNAVLNIYIEGMETKNATFETKKPEWESWEDWDKDHLTTCRLVVKEGAKVLGWAALLPISSRQFYSGVAEVSIYLDKDSLGKGIGSMLMESLIVQSEKEGFWMLQSEIFPENIGSIRLHDKFSFRKVGVREKIGKMEGMDNGWRDVVLMERRSEKVGV</sequence>
<dbReference type="PROSITE" id="PS51186">
    <property type="entry name" value="GNAT"/>
    <property type="match status" value="1"/>
</dbReference>
<dbReference type="Proteomes" id="UP001275436">
    <property type="component" value="Unassembled WGS sequence"/>
</dbReference>
<feature type="domain" description="N-acetyltransferase" evidence="3">
    <location>
        <begin position="2"/>
        <end position="165"/>
    </location>
</feature>
<dbReference type="CDD" id="cd04301">
    <property type="entry name" value="NAT_SF"/>
    <property type="match status" value="1"/>
</dbReference>
<dbReference type="SUPFAM" id="SSF55729">
    <property type="entry name" value="Acyl-CoA N-acyltransferases (Nat)"/>
    <property type="match status" value="1"/>
</dbReference>
<organism evidence="4 5">
    <name type="scientific">Oceanobacillus kimchii</name>
    <dbReference type="NCBI Taxonomy" id="746691"/>
    <lineage>
        <taxon>Bacteria</taxon>
        <taxon>Bacillati</taxon>
        <taxon>Bacillota</taxon>
        <taxon>Bacilli</taxon>
        <taxon>Bacillales</taxon>
        <taxon>Bacillaceae</taxon>
        <taxon>Oceanobacillus</taxon>
    </lineage>
</organism>
<accession>A0ABQ5TF38</accession>
<evidence type="ECO:0000259" key="3">
    <source>
        <dbReference type="PROSITE" id="PS51186"/>
    </source>
</evidence>
<evidence type="ECO:0000313" key="4">
    <source>
        <dbReference type="EMBL" id="GLO64786.1"/>
    </source>
</evidence>
<gene>
    <name evidence="4" type="ORF">MACH08_05700</name>
</gene>
<evidence type="ECO:0000256" key="1">
    <source>
        <dbReference type="ARBA" id="ARBA00022679"/>
    </source>
</evidence>
<dbReference type="Gene3D" id="3.40.630.30">
    <property type="match status" value="1"/>
</dbReference>
<reference evidence="4 5" key="1">
    <citation type="submission" date="2023-02" db="EMBL/GenBank/DDBJ databases">
        <title>Oceanobacillus kimchii IFOP_LL358 isolated form Alexandrium catenella lab strain.</title>
        <authorList>
            <person name="Gajardo G."/>
            <person name="Ueki S."/>
            <person name="Maruyama F."/>
        </authorList>
    </citation>
    <scope>NUCLEOTIDE SEQUENCE [LARGE SCALE GENOMIC DNA]</scope>
    <source>
        <strain evidence="4 5">IFOP_LL358</strain>
    </source>
</reference>